<evidence type="ECO:0000259" key="1">
    <source>
        <dbReference type="Pfam" id="PF01145"/>
    </source>
</evidence>
<sequence>MIWFAYGMWCVIALLIGARVEAATGVPWGGLSVATLLIGLSALHGYKVIPVNPPTVGMLKFFGAPIKSHVLGPGAYLLPPGFSIEVVDWRIHTAPFKDTVVMDGGIKIVFDGEMEYRADRDDPYTYVKMGGEEKNTQYLTRKGIQGLFLSQSVRYGRGPQESAHSGENDEREKKYLLFV</sequence>
<organism evidence="2 3">
    <name type="scientific">Candidatus Liptonbacteria bacterium RIFCSPLOWO2_01_FULL_52_25</name>
    <dbReference type="NCBI Taxonomy" id="1798650"/>
    <lineage>
        <taxon>Bacteria</taxon>
        <taxon>Candidatus Liptoniibacteriota</taxon>
    </lineage>
</organism>
<proteinExistence type="predicted"/>
<evidence type="ECO:0000313" key="3">
    <source>
        <dbReference type="Proteomes" id="UP000178880"/>
    </source>
</evidence>
<feature type="domain" description="Band 7" evidence="1">
    <location>
        <begin position="51"/>
        <end position="130"/>
    </location>
</feature>
<gene>
    <name evidence="2" type="ORF">A2945_01820</name>
</gene>
<comment type="caution">
    <text evidence="2">The sequence shown here is derived from an EMBL/GenBank/DDBJ whole genome shotgun (WGS) entry which is preliminary data.</text>
</comment>
<protein>
    <recommendedName>
        <fullName evidence="1">Band 7 domain-containing protein</fullName>
    </recommendedName>
</protein>
<dbReference type="EMBL" id="MHLA01000013">
    <property type="protein sequence ID" value="OGY99717.1"/>
    <property type="molecule type" value="Genomic_DNA"/>
</dbReference>
<name>A0A1G2CH27_9BACT</name>
<reference evidence="2 3" key="1">
    <citation type="journal article" date="2016" name="Nat. Commun.">
        <title>Thousands of microbial genomes shed light on interconnected biogeochemical processes in an aquifer system.</title>
        <authorList>
            <person name="Anantharaman K."/>
            <person name="Brown C.T."/>
            <person name="Hug L.A."/>
            <person name="Sharon I."/>
            <person name="Castelle C.J."/>
            <person name="Probst A.J."/>
            <person name="Thomas B.C."/>
            <person name="Singh A."/>
            <person name="Wilkins M.J."/>
            <person name="Karaoz U."/>
            <person name="Brodie E.L."/>
            <person name="Williams K.H."/>
            <person name="Hubbard S.S."/>
            <person name="Banfield J.F."/>
        </authorList>
    </citation>
    <scope>NUCLEOTIDE SEQUENCE [LARGE SCALE GENOMIC DNA]</scope>
</reference>
<dbReference type="InterPro" id="IPR001107">
    <property type="entry name" value="Band_7"/>
</dbReference>
<accession>A0A1G2CH27</accession>
<dbReference type="AlphaFoldDB" id="A0A1G2CH27"/>
<evidence type="ECO:0000313" key="2">
    <source>
        <dbReference type="EMBL" id="OGY99717.1"/>
    </source>
</evidence>
<dbReference type="Proteomes" id="UP000178880">
    <property type="component" value="Unassembled WGS sequence"/>
</dbReference>
<dbReference type="Pfam" id="PF01145">
    <property type="entry name" value="Band_7"/>
    <property type="match status" value="1"/>
</dbReference>